<sequence>MNMNLILVFLLFFFSRSLSNPQCLENPPVLLNTNNGGVGSVEEIGGIKSYVSGPDTSNRAVLLISDVYGYEAPNLRKLADKVGAAGFYAVVPDLMHGDPYNASDPKKPLPVWKQLHPPDKAAEDALPIFAALRSKGISAIGAAGFCWGGKVAVIQASSDDIQAAVLLHPSNVTVEDMKGVRKPIAIFAAEFDNGTPPALLKQFEETLKSNVPKVDSFVKIFPGVKHGWTIRYNPEDEKAVKSAEEAHQDMLNWFIKHLY</sequence>
<accession>A0ACC0C640</accession>
<gene>
    <name evidence="1" type="ORF">M9H77_01554</name>
</gene>
<name>A0ACC0C640_CATRO</name>
<reference evidence="2" key="1">
    <citation type="journal article" date="2023" name="Nat. Plants">
        <title>Single-cell RNA sequencing provides a high-resolution roadmap for understanding the multicellular compartmentation of specialized metabolism.</title>
        <authorList>
            <person name="Sun S."/>
            <person name="Shen X."/>
            <person name="Li Y."/>
            <person name="Li Y."/>
            <person name="Wang S."/>
            <person name="Li R."/>
            <person name="Zhang H."/>
            <person name="Shen G."/>
            <person name="Guo B."/>
            <person name="Wei J."/>
            <person name="Xu J."/>
            <person name="St-Pierre B."/>
            <person name="Chen S."/>
            <person name="Sun C."/>
        </authorList>
    </citation>
    <scope>NUCLEOTIDE SEQUENCE [LARGE SCALE GENOMIC DNA]</scope>
</reference>
<protein>
    <submittedName>
        <fullName evidence="1">Uncharacterized protein</fullName>
    </submittedName>
</protein>
<comment type="caution">
    <text evidence="1">The sequence shown here is derived from an EMBL/GenBank/DDBJ whole genome shotgun (WGS) entry which is preliminary data.</text>
</comment>
<keyword evidence="2" id="KW-1185">Reference proteome</keyword>
<dbReference type="EMBL" id="CM044701">
    <property type="protein sequence ID" value="KAI5680327.1"/>
    <property type="molecule type" value="Genomic_DNA"/>
</dbReference>
<proteinExistence type="predicted"/>
<evidence type="ECO:0000313" key="1">
    <source>
        <dbReference type="EMBL" id="KAI5680327.1"/>
    </source>
</evidence>
<evidence type="ECO:0000313" key="2">
    <source>
        <dbReference type="Proteomes" id="UP001060085"/>
    </source>
</evidence>
<organism evidence="1 2">
    <name type="scientific">Catharanthus roseus</name>
    <name type="common">Madagascar periwinkle</name>
    <name type="synonym">Vinca rosea</name>
    <dbReference type="NCBI Taxonomy" id="4058"/>
    <lineage>
        <taxon>Eukaryota</taxon>
        <taxon>Viridiplantae</taxon>
        <taxon>Streptophyta</taxon>
        <taxon>Embryophyta</taxon>
        <taxon>Tracheophyta</taxon>
        <taxon>Spermatophyta</taxon>
        <taxon>Magnoliopsida</taxon>
        <taxon>eudicotyledons</taxon>
        <taxon>Gunneridae</taxon>
        <taxon>Pentapetalae</taxon>
        <taxon>asterids</taxon>
        <taxon>lamiids</taxon>
        <taxon>Gentianales</taxon>
        <taxon>Apocynaceae</taxon>
        <taxon>Rauvolfioideae</taxon>
        <taxon>Vinceae</taxon>
        <taxon>Catharanthinae</taxon>
        <taxon>Catharanthus</taxon>
    </lineage>
</organism>
<dbReference type="Proteomes" id="UP001060085">
    <property type="component" value="Linkage Group LG01"/>
</dbReference>